<proteinExistence type="inferred from homology"/>
<evidence type="ECO:0000313" key="5">
    <source>
        <dbReference type="EMBL" id="ETO33697.1"/>
    </source>
</evidence>
<name>X6P7T6_RETFI</name>
<feature type="coiled-coil region" evidence="3">
    <location>
        <begin position="192"/>
        <end position="219"/>
    </location>
</feature>
<dbReference type="AlphaFoldDB" id="X6P7T6"/>
<sequence>METNDENWSKLYAKFTHGTLIIDCLESDLKAALGLTGSRKLLPIYGYYRQVMCGDNTTPQPSAFSIESRLKWESWTKLKGLNRKEAIQQWLEHYKSLQLEFPEIFSKMPNANLDTYEPFVAITKQRMLTNDEKKEETKAQHDLTMANNKCECDTLEWLKKEKGGKEGEQIHQLICEIQRKTLAKEKLFGNLEKEWGAKLSKMEDEYKTLQSQLDEKSHYIHSTLQASRPKSAMSPSYQRLVYFFLFILILISSRGRNALQAFLHYFYFLFVSFKSDLSLFSPAPFIQMTFFLKQKLFGHIYRQ</sequence>
<dbReference type="PROSITE" id="PS51228">
    <property type="entry name" value="ACB_2"/>
    <property type="match status" value="1"/>
</dbReference>
<dbReference type="SUPFAM" id="SSF47027">
    <property type="entry name" value="Acyl-CoA binding protein"/>
    <property type="match status" value="1"/>
</dbReference>
<dbReference type="Proteomes" id="UP000023152">
    <property type="component" value="Unassembled WGS sequence"/>
</dbReference>
<feature type="domain" description="ACB" evidence="4">
    <location>
        <begin position="1"/>
        <end position="103"/>
    </location>
</feature>
<keyword evidence="6" id="KW-1185">Reference proteome</keyword>
<evidence type="ECO:0000313" key="6">
    <source>
        <dbReference type="Proteomes" id="UP000023152"/>
    </source>
</evidence>
<evidence type="ECO:0000256" key="2">
    <source>
        <dbReference type="ARBA" id="ARBA00023121"/>
    </source>
</evidence>
<dbReference type="EMBL" id="ASPP01003193">
    <property type="protein sequence ID" value="ETO33697.1"/>
    <property type="molecule type" value="Genomic_DNA"/>
</dbReference>
<dbReference type="InterPro" id="IPR035984">
    <property type="entry name" value="Acyl-CoA-binding_sf"/>
</dbReference>
<dbReference type="InterPro" id="IPR014352">
    <property type="entry name" value="FERM/acyl-CoA-bd_prot_sf"/>
</dbReference>
<evidence type="ECO:0000256" key="3">
    <source>
        <dbReference type="SAM" id="Coils"/>
    </source>
</evidence>
<keyword evidence="3" id="KW-0175">Coiled coil</keyword>
<evidence type="ECO:0000259" key="4">
    <source>
        <dbReference type="PROSITE" id="PS51228"/>
    </source>
</evidence>
<dbReference type="PANTHER" id="PTHR23310">
    <property type="entry name" value="ACYL-COA-BINDING PROTEIN, ACBP"/>
    <property type="match status" value="1"/>
</dbReference>
<dbReference type="OrthoDB" id="346910at2759"/>
<accession>X6P7T6</accession>
<dbReference type="GO" id="GO:0006631">
    <property type="term" value="P:fatty acid metabolic process"/>
    <property type="evidence" value="ECO:0007669"/>
    <property type="project" value="TreeGrafter"/>
</dbReference>
<organism evidence="5 6">
    <name type="scientific">Reticulomyxa filosa</name>
    <dbReference type="NCBI Taxonomy" id="46433"/>
    <lineage>
        <taxon>Eukaryota</taxon>
        <taxon>Sar</taxon>
        <taxon>Rhizaria</taxon>
        <taxon>Retaria</taxon>
        <taxon>Foraminifera</taxon>
        <taxon>Monothalamids</taxon>
        <taxon>Reticulomyxidae</taxon>
        <taxon>Reticulomyxa</taxon>
    </lineage>
</organism>
<evidence type="ECO:0000256" key="1">
    <source>
        <dbReference type="ARBA" id="ARBA00005567"/>
    </source>
</evidence>
<reference evidence="5 6" key="1">
    <citation type="journal article" date="2013" name="Curr. Biol.">
        <title>The Genome of the Foraminiferan Reticulomyxa filosa.</title>
        <authorList>
            <person name="Glockner G."/>
            <person name="Hulsmann N."/>
            <person name="Schleicher M."/>
            <person name="Noegel A.A."/>
            <person name="Eichinger L."/>
            <person name="Gallinger C."/>
            <person name="Pawlowski J."/>
            <person name="Sierra R."/>
            <person name="Euteneuer U."/>
            <person name="Pillet L."/>
            <person name="Moustafa A."/>
            <person name="Platzer M."/>
            <person name="Groth M."/>
            <person name="Szafranski K."/>
            <person name="Schliwa M."/>
        </authorList>
    </citation>
    <scope>NUCLEOTIDE SEQUENCE [LARGE SCALE GENOMIC DNA]</scope>
</reference>
<dbReference type="PRINTS" id="PR00689">
    <property type="entry name" value="ACOABINDINGP"/>
</dbReference>
<dbReference type="PANTHER" id="PTHR23310:SF62">
    <property type="entry name" value="ACYL-COA BINDING PROTEIN 1, ISOFORM A"/>
    <property type="match status" value="1"/>
</dbReference>
<comment type="caution">
    <text evidence="5">The sequence shown here is derived from an EMBL/GenBank/DDBJ whole genome shotgun (WGS) entry which is preliminary data.</text>
</comment>
<dbReference type="Gene3D" id="1.20.80.10">
    <property type="match status" value="1"/>
</dbReference>
<dbReference type="Pfam" id="PF00887">
    <property type="entry name" value="ACBP"/>
    <property type="match status" value="1"/>
</dbReference>
<comment type="similarity">
    <text evidence="1">Belongs to the ACBP family.</text>
</comment>
<keyword evidence="2" id="KW-0446">Lipid-binding</keyword>
<protein>
    <recommendedName>
        <fullName evidence="4">ACB domain-containing protein</fullName>
    </recommendedName>
</protein>
<dbReference type="GO" id="GO:0000062">
    <property type="term" value="F:fatty-acyl-CoA binding"/>
    <property type="evidence" value="ECO:0007669"/>
    <property type="project" value="InterPro"/>
</dbReference>
<gene>
    <name evidence="5" type="ORF">RFI_03402</name>
</gene>
<dbReference type="InterPro" id="IPR000582">
    <property type="entry name" value="Acyl-CoA-binding_protein"/>
</dbReference>